<dbReference type="EMBL" id="JAEKNR010000024">
    <property type="protein sequence ID" value="MBJ7596829.1"/>
    <property type="molecule type" value="Genomic_DNA"/>
</dbReference>
<gene>
    <name evidence="1" type="ORF">JF922_01910</name>
</gene>
<protein>
    <submittedName>
        <fullName evidence="1">Uncharacterized protein</fullName>
    </submittedName>
</protein>
<dbReference type="SUPFAM" id="SSF63825">
    <property type="entry name" value="YWTD domain"/>
    <property type="match status" value="1"/>
</dbReference>
<dbReference type="Proteomes" id="UP000612893">
    <property type="component" value="Unassembled WGS sequence"/>
</dbReference>
<keyword evidence="2" id="KW-1185">Reference proteome</keyword>
<comment type="caution">
    <text evidence="1">The sequence shown here is derived from an EMBL/GenBank/DDBJ whole genome shotgun (WGS) entry which is preliminary data.</text>
</comment>
<reference evidence="1" key="1">
    <citation type="submission" date="2020-10" db="EMBL/GenBank/DDBJ databases">
        <title>Ca. Dormibacterota MAGs.</title>
        <authorList>
            <person name="Montgomery K."/>
        </authorList>
    </citation>
    <scope>NUCLEOTIDE SEQUENCE [LARGE SCALE GENOMIC DNA]</scope>
    <source>
        <strain evidence="1">SC8812_S17_10</strain>
    </source>
</reference>
<name>A0A934JZ51_9BACT</name>
<evidence type="ECO:0000313" key="1">
    <source>
        <dbReference type="EMBL" id="MBJ7596829.1"/>
    </source>
</evidence>
<organism evidence="1 2">
    <name type="scientific">Candidatus Nephthysia bennettiae</name>
    <dbReference type="NCBI Taxonomy" id="3127016"/>
    <lineage>
        <taxon>Bacteria</taxon>
        <taxon>Bacillati</taxon>
        <taxon>Candidatus Dormiibacterota</taxon>
        <taxon>Candidatus Dormibacteria</taxon>
        <taxon>Candidatus Dormibacterales</taxon>
        <taxon>Candidatus Dormibacteraceae</taxon>
        <taxon>Candidatus Nephthysia</taxon>
    </lineage>
</organism>
<dbReference type="InterPro" id="IPR015943">
    <property type="entry name" value="WD40/YVTN_repeat-like_dom_sf"/>
</dbReference>
<dbReference type="Gene3D" id="2.130.10.10">
    <property type="entry name" value="YVTN repeat-like/Quinoprotein amine dehydrogenase"/>
    <property type="match status" value="1"/>
</dbReference>
<sequence length="943" mass="100554">MANSYGFGRDVVLEISPERSRDLLLTAIRTTGSFSCLSRDQVDAVVPGAGAVLDLAGMPGVSIWVNDVHLRRDQHFQPVVDLTTVVGGVPPELVPNPLTQPLSGYVSDSLAAAKTALEGPLAGLSATPTSVDLRVTDGGALALGVGFAMNQSLDQLAWFKFGTDFLELDGHGHDWALALDAQFVIALILQLARQYGAELSGTSIRIDDVQVLSWHPHIRLYVSIHSSDYGGADVAIEADLRLGVNDRSQLVATFGAPDITVRHWAGDLVWLTHGDEIRQAVKTALSAALAQAFPIDLSFDLIEGAHLVATGLGHDEGGIRIVGRMIGPLPPPEPRPGYQPLDLWPVPDGACLGYEEGFGADLIRIYNAGHGTLFICDAWTSSGDLMILTWQAPGFQGLQFTTGAWQRVSPPRPIALAAGQFAMGVFEPGDPSRGDRQATVKVLCNAPSQPVFEVLVRAHGVSGGVPRLDPDSVDLHVANTPTGVDPGPAPMSECSDFRPPHPQHPQSPVGYITLHNDGTGPLFLCEIDVQDDPDHVFTTDGGGAPALLKPGLSADIGVYFRPAEAGRRYTARLLVRTTGGDLHANVSGQVDSGQVQKGLPVGLDGATLQSIIDMFGSRLCMPGQPDICRVRGMYEKTQPPGALDVSQIEFRGLNDGSTVLIEDDGGRVVVRDEATGPRRPVVVDYPPPDGGVTGRPCIASYQGVRDPAGVRVHFTSRWLVPEKVSHAGLVAAAGDGETLALATHDGVRLIDAADAVKAERQLPGIEQLSISGTDLLLVRNGEVVLIDARDRGLKERWRSPAPPSSTFVLATTSGFLVAAGKELAVHDRDGALAQRVALPGEVSWLAAVGGRVVASGPWGAVEMAPADGGWRRAVQHMRPHWSHGFCLAAEANTLVQVVEGRLRLWRWRIRRLDPGRFADLLELRFHGVPRPTAGVPSTGWLRR</sequence>
<evidence type="ECO:0000313" key="2">
    <source>
        <dbReference type="Proteomes" id="UP000612893"/>
    </source>
</evidence>
<accession>A0A934JZ51</accession>
<dbReference type="AlphaFoldDB" id="A0A934JZ51"/>
<dbReference type="RefSeq" id="WP_338198663.1">
    <property type="nucleotide sequence ID" value="NZ_JAEKNR010000024.1"/>
</dbReference>
<proteinExistence type="predicted"/>